<dbReference type="EMBL" id="MU006789">
    <property type="protein sequence ID" value="KAF2638595.1"/>
    <property type="molecule type" value="Genomic_DNA"/>
</dbReference>
<feature type="transmembrane region" description="Helical" evidence="8">
    <location>
        <begin position="85"/>
        <end position="104"/>
    </location>
</feature>
<dbReference type="InterPro" id="IPR033118">
    <property type="entry name" value="EXPERA"/>
</dbReference>
<name>A0A6A6RU08_9PLEO</name>
<feature type="region of interest" description="Disordered" evidence="7">
    <location>
        <begin position="1"/>
        <end position="21"/>
    </location>
</feature>
<evidence type="ECO:0000256" key="4">
    <source>
        <dbReference type="ARBA" id="ARBA00022989"/>
    </source>
</evidence>
<keyword evidence="11" id="KW-1185">Reference proteome</keyword>
<organism evidence="10 11">
    <name type="scientific">Massarina eburnea CBS 473.64</name>
    <dbReference type="NCBI Taxonomy" id="1395130"/>
    <lineage>
        <taxon>Eukaryota</taxon>
        <taxon>Fungi</taxon>
        <taxon>Dikarya</taxon>
        <taxon>Ascomycota</taxon>
        <taxon>Pezizomycotina</taxon>
        <taxon>Dothideomycetes</taxon>
        <taxon>Pleosporomycetidae</taxon>
        <taxon>Pleosporales</taxon>
        <taxon>Massarineae</taxon>
        <taxon>Massarinaceae</taxon>
        <taxon>Massarina</taxon>
    </lineage>
</organism>
<evidence type="ECO:0000256" key="2">
    <source>
        <dbReference type="ARBA" id="ARBA00008337"/>
    </source>
</evidence>
<evidence type="ECO:0000256" key="8">
    <source>
        <dbReference type="SAM" id="Phobius"/>
    </source>
</evidence>
<accession>A0A6A6RU08</accession>
<dbReference type="GO" id="GO:0016125">
    <property type="term" value="P:sterol metabolic process"/>
    <property type="evidence" value="ECO:0007669"/>
    <property type="project" value="InterPro"/>
</dbReference>
<dbReference type="InterPro" id="IPR007905">
    <property type="entry name" value="EBP"/>
</dbReference>
<comment type="subcellular location">
    <subcellularLocation>
        <location evidence="1">Membrane</location>
        <topology evidence="1">Multi-pass membrane protein</topology>
    </subcellularLocation>
</comment>
<feature type="compositionally biased region" description="Low complexity" evidence="7">
    <location>
        <begin position="1"/>
        <end position="11"/>
    </location>
</feature>
<feature type="transmembrane region" description="Helical" evidence="8">
    <location>
        <begin position="175"/>
        <end position="197"/>
    </location>
</feature>
<comment type="similarity">
    <text evidence="2">Belongs to the EBP family.</text>
</comment>
<dbReference type="GO" id="GO:0047750">
    <property type="term" value="F:cholestenol delta-isomerase activity"/>
    <property type="evidence" value="ECO:0007669"/>
    <property type="project" value="InterPro"/>
</dbReference>
<protein>
    <submittedName>
        <fullName evidence="10">Emopamil-binding protein</fullName>
    </submittedName>
</protein>
<evidence type="ECO:0000313" key="11">
    <source>
        <dbReference type="Proteomes" id="UP000799753"/>
    </source>
</evidence>
<sequence length="292" mass="32882">MAWGASTTTKAAGGGFWGSKPKVVTPPPPPIPRFHAHSAAAGAGPTIDATTVISLLAVLALLGGAYGASIKLLPKSSSLKIRILFIWHLFDALIHFVFEGSFLWNCFFVSYSLPTSFNIAARQHPHIRLLTPPDVYFLGSEDRLYGANYGTGPFSRLWQEYGKADRRWGGTDLGIVSLEVLTVFVGTPLALWICELLRREERKGVLKRWFWMMILATGELYGGWMTFAPEWFTGSPNLDTSNWMYLWLYLTFFNGLWVVFPLWIMYEAYQAMSSAMSQAEMVDLVNYLRKEK</sequence>
<dbReference type="OrthoDB" id="5415655at2759"/>
<feature type="transmembrane region" description="Helical" evidence="8">
    <location>
        <begin position="209"/>
        <end position="227"/>
    </location>
</feature>
<dbReference type="PANTHER" id="PTHR14207">
    <property type="entry name" value="STEROL ISOMERASE"/>
    <property type="match status" value="1"/>
</dbReference>
<reference evidence="10" key="1">
    <citation type="journal article" date="2020" name="Stud. Mycol.">
        <title>101 Dothideomycetes genomes: a test case for predicting lifestyles and emergence of pathogens.</title>
        <authorList>
            <person name="Haridas S."/>
            <person name="Albert R."/>
            <person name="Binder M."/>
            <person name="Bloem J."/>
            <person name="Labutti K."/>
            <person name="Salamov A."/>
            <person name="Andreopoulos B."/>
            <person name="Baker S."/>
            <person name="Barry K."/>
            <person name="Bills G."/>
            <person name="Bluhm B."/>
            <person name="Cannon C."/>
            <person name="Castanera R."/>
            <person name="Culley D."/>
            <person name="Daum C."/>
            <person name="Ezra D."/>
            <person name="Gonzalez J."/>
            <person name="Henrissat B."/>
            <person name="Kuo A."/>
            <person name="Liang C."/>
            <person name="Lipzen A."/>
            <person name="Lutzoni F."/>
            <person name="Magnuson J."/>
            <person name="Mondo S."/>
            <person name="Nolan M."/>
            <person name="Ohm R."/>
            <person name="Pangilinan J."/>
            <person name="Park H.-J."/>
            <person name="Ramirez L."/>
            <person name="Alfaro M."/>
            <person name="Sun H."/>
            <person name="Tritt A."/>
            <person name="Yoshinaga Y."/>
            <person name="Zwiers L.-H."/>
            <person name="Turgeon B."/>
            <person name="Goodwin S."/>
            <person name="Spatafora J."/>
            <person name="Crous P."/>
            <person name="Grigoriev I."/>
        </authorList>
    </citation>
    <scope>NUCLEOTIDE SEQUENCE</scope>
    <source>
        <strain evidence="10">CBS 473.64</strain>
    </source>
</reference>
<evidence type="ECO:0000256" key="5">
    <source>
        <dbReference type="ARBA" id="ARBA00023136"/>
    </source>
</evidence>
<evidence type="ECO:0000256" key="7">
    <source>
        <dbReference type="SAM" id="MobiDB-lite"/>
    </source>
</evidence>
<keyword evidence="5 6" id="KW-0472">Membrane</keyword>
<evidence type="ECO:0000256" key="6">
    <source>
        <dbReference type="PROSITE-ProRule" id="PRU01087"/>
    </source>
</evidence>
<feature type="transmembrane region" description="Helical" evidence="8">
    <location>
        <begin position="52"/>
        <end position="73"/>
    </location>
</feature>
<dbReference type="Pfam" id="PF05241">
    <property type="entry name" value="EBP"/>
    <property type="match status" value="1"/>
</dbReference>
<dbReference type="GO" id="GO:0005783">
    <property type="term" value="C:endoplasmic reticulum"/>
    <property type="evidence" value="ECO:0007669"/>
    <property type="project" value="TreeGrafter"/>
</dbReference>
<feature type="domain" description="EXPERA" evidence="9">
    <location>
        <begin position="80"/>
        <end position="265"/>
    </location>
</feature>
<evidence type="ECO:0000256" key="3">
    <source>
        <dbReference type="ARBA" id="ARBA00022692"/>
    </source>
</evidence>
<dbReference type="PROSITE" id="PS51751">
    <property type="entry name" value="EXPERA"/>
    <property type="match status" value="1"/>
</dbReference>
<dbReference type="AlphaFoldDB" id="A0A6A6RU08"/>
<dbReference type="GO" id="GO:0016020">
    <property type="term" value="C:membrane"/>
    <property type="evidence" value="ECO:0007669"/>
    <property type="project" value="UniProtKB-SubCell"/>
</dbReference>
<keyword evidence="3 6" id="KW-0812">Transmembrane</keyword>
<evidence type="ECO:0000259" key="9">
    <source>
        <dbReference type="PROSITE" id="PS51751"/>
    </source>
</evidence>
<keyword evidence="4 6" id="KW-1133">Transmembrane helix</keyword>
<dbReference type="PANTHER" id="PTHR14207:SF1">
    <property type="entry name" value="EMOPAMIL-BINDING PROTEIN-LIKE"/>
    <property type="match status" value="1"/>
</dbReference>
<gene>
    <name evidence="10" type="ORF">P280DRAFT_74710</name>
</gene>
<evidence type="ECO:0000313" key="10">
    <source>
        <dbReference type="EMBL" id="KAF2638595.1"/>
    </source>
</evidence>
<feature type="transmembrane region" description="Helical" evidence="8">
    <location>
        <begin position="247"/>
        <end position="266"/>
    </location>
</feature>
<dbReference type="Proteomes" id="UP000799753">
    <property type="component" value="Unassembled WGS sequence"/>
</dbReference>
<evidence type="ECO:0000256" key="1">
    <source>
        <dbReference type="ARBA" id="ARBA00004141"/>
    </source>
</evidence>
<proteinExistence type="inferred from homology"/>